<dbReference type="InterPro" id="IPR023095">
    <property type="entry name" value="Ade_MeTrfase_dom_2"/>
</dbReference>
<dbReference type="Proteomes" id="UP000269692">
    <property type="component" value="Unassembled WGS sequence"/>
</dbReference>
<dbReference type="EMBL" id="RCTF01000003">
    <property type="protein sequence ID" value="RLP80599.1"/>
    <property type="molecule type" value="Genomic_DNA"/>
</dbReference>
<comment type="caution">
    <text evidence="7">The sequence shown here is derived from an EMBL/GenBank/DDBJ whole genome shotgun (WGS) entry which is preliminary data.</text>
</comment>
<gene>
    <name evidence="7" type="ORF">D9R14_06005</name>
</gene>
<dbReference type="PANTHER" id="PTHR30481">
    <property type="entry name" value="DNA ADENINE METHYLASE"/>
    <property type="match status" value="1"/>
</dbReference>
<evidence type="ECO:0000313" key="7">
    <source>
        <dbReference type="EMBL" id="RLP80599.1"/>
    </source>
</evidence>
<dbReference type="Gene3D" id="1.10.1020.10">
    <property type="entry name" value="Adenine-specific Methyltransferase, Domain 2"/>
    <property type="match status" value="1"/>
</dbReference>
<comment type="catalytic activity">
    <reaction evidence="6">
        <text>a 2'-deoxyadenosine in DNA + S-adenosyl-L-methionine = an N(6)-methyl-2'-deoxyadenosine in DNA + S-adenosyl-L-homocysteine + H(+)</text>
        <dbReference type="Rhea" id="RHEA:15197"/>
        <dbReference type="Rhea" id="RHEA-COMP:12418"/>
        <dbReference type="Rhea" id="RHEA-COMP:12419"/>
        <dbReference type="ChEBI" id="CHEBI:15378"/>
        <dbReference type="ChEBI" id="CHEBI:57856"/>
        <dbReference type="ChEBI" id="CHEBI:59789"/>
        <dbReference type="ChEBI" id="CHEBI:90615"/>
        <dbReference type="ChEBI" id="CHEBI:90616"/>
        <dbReference type="EC" id="2.1.1.72"/>
    </reaction>
</comment>
<dbReference type="GO" id="GO:0009007">
    <property type="term" value="F:site-specific DNA-methyltransferase (adenine-specific) activity"/>
    <property type="evidence" value="ECO:0007669"/>
    <property type="project" value="UniProtKB-EC"/>
</dbReference>
<dbReference type="PANTHER" id="PTHR30481:SF4">
    <property type="entry name" value="SITE-SPECIFIC DNA-METHYLTRANSFERASE (ADENINE-SPECIFIC)"/>
    <property type="match status" value="1"/>
</dbReference>
<evidence type="ECO:0000256" key="4">
    <source>
        <dbReference type="ARBA" id="ARBA00022679"/>
    </source>
</evidence>
<dbReference type="GO" id="GO:0032259">
    <property type="term" value="P:methylation"/>
    <property type="evidence" value="ECO:0007669"/>
    <property type="project" value="UniProtKB-KW"/>
</dbReference>
<keyword evidence="3 7" id="KW-0489">Methyltransferase</keyword>
<evidence type="ECO:0000256" key="5">
    <source>
        <dbReference type="ARBA" id="ARBA00022691"/>
    </source>
</evidence>
<dbReference type="Pfam" id="PF02086">
    <property type="entry name" value="MethyltransfD12"/>
    <property type="match status" value="1"/>
</dbReference>
<comment type="similarity">
    <text evidence="1">Belongs to the N(4)/N(6)-methyltransferase family.</text>
</comment>
<organism evidence="7 8">
    <name type="scientific">Xanthobacter tagetidis</name>
    <dbReference type="NCBI Taxonomy" id="60216"/>
    <lineage>
        <taxon>Bacteria</taxon>
        <taxon>Pseudomonadati</taxon>
        <taxon>Pseudomonadota</taxon>
        <taxon>Alphaproteobacteria</taxon>
        <taxon>Hyphomicrobiales</taxon>
        <taxon>Xanthobacteraceae</taxon>
        <taxon>Xanthobacter</taxon>
    </lineage>
</organism>
<dbReference type="InterPro" id="IPR029063">
    <property type="entry name" value="SAM-dependent_MTases_sf"/>
</dbReference>
<accession>A0A3L7AJK1</accession>
<name>A0A3L7AJK1_9HYPH</name>
<dbReference type="GO" id="GO:0006298">
    <property type="term" value="P:mismatch repair"/>
    <property type="evidence" value="ECO:0007669"/>
    <property type="project" value="TreeGrafter"/>
</dbReference>
<reference evidence="7 8" key="1">
    <citation type="submission" date="2018-10" db="EMBL/GenBank/DDBJ databases">
        <title>Xanthobacter tagetidis genome sequencing and assembly.</title>
        <authorList>
            <person name="Maclea K.S."/>
            <person name="Goen A.E."/>
            <person name="Fatima S.A."/>
        </authorList>
    </citation>
    <scope>NUCLEOTIDE SEQUENCE [LARGE SCALE GENOMIC DNA]</scope>
    <source>
        <strain evidence="7 8">ATCC 700314</strain>
    </source>
</reference>
<dbReference type="AlphaFoldDB" id="A0A3L7AJK1"/>
<evidence type="ECO:0000256" key="3">
    <source>
        <dbReference type="ARBA" id="ARBA00022603"/>
    </source>
</evidence>
<evidence type="ECO:0000256" key="6">
    <source>
        <dbReference type="ARBA" id="ARBA00047942"/>
    </source>
</evidence>
<evidence type="ECO:0000256" key="1">
    <source>
        <dbReference type="ARBA" id="ARBA00006594"/>
    </source>
</evidence>
<dbReference type="PRINTS" id="PR00505">
    <property type="entry name" value="D12N6MTFRASE"/>
</dbReference>
<protein>
    <recommendedName>
        <fullName evidence="2">site-specific DNA-methyltransferase (adenine-specific)</fullName>
        <ecNumber evidence="2">2.1.1.72</ecNumber>
    </recommendedName>
</protein>
<dbReference type="GO" id="GO:0043565">
    <property type="term" value="F:sequence-specific DNA binding"/>
    <property type="evidence" value="ECO:0007669"/>
    <property type="project" value="TreeGrafter"/>
</dbReference>
<sequence length="287" mass="31552">MFSMQQPLFRSVRTVSPAAPYIGGKRQLAARLVAVIEAVPHETYAEPFVGMGGVFLRRTKVPRCEVINDISGDVATFYRILQRHYEPFMDLLKWRITSRDEFERLLAQRPESLTDLERAARFLYLQRAAYGGKVAGRTFGVSPGTPGRFDVTRLALVLDELHGRLSGVIIERLAYADFIARYDAPGTLFYLDPPYAGSEADYGAGVFCAGDFPRLAAQLAALKGRFILSLNDTPLVRAAFAAFPMSEATVTYSISQAAPAPAHELIIRSPGLPDSVGQSDLFAEAPM</sequence>
<keyword evidence="8" id="KW-1185">Reference proteome</keyword>
<keyword evidence="4" id="KW-0808">Transferase</keyword>
<dbReference type="EC" id="2.1.1.72" evidence="2"/>
<evidence type="ECO:0000313" key="8">
    <source>
        <dbReference type="Proteomes" id="UP000269692"/>
    </source>
</evidence>
<dbReference type="SUPFAM" id="SSF53335">
    <property type="entry name" value="S-adenosyl-L-methionine-dependent methyltransferases"/>
    <property type="match status" value="1"/>
</dbReference>
<evidence type="ECO:0000256" key="2">
    <source>
        <dbReference type="ARBA" id="ARBA00011900"/>
    </source>
</evidence>
<dbReference type="GO" id="GO:0009307">
    <property type="term" value="P:DNA restriction-modification system"/>
    <property type="evidence" value="ECO:0007669"/>
    <property type="project" value="InterPro"/>
</dbReference>
<dbReference type="InterPro" id="IPR012327">
    <property type="entry name" value="MeTrfase_D12"/>
</dbReference>
<dbReference type="OrthoDB" id="9805629at2"/>
<dbReference type="GO" id="GO:1904047">
    <property type="term" value="F:S-adenosyl-L-methionine binding"/>
    <property type="evidence" value="ECO:0007669"/>
    <property type="project" value="TreeGrafter"/>
</dbReference>
<dbReference type="Gene3D" id="3.40.50.150">
    <property type="entry name" value="Vaccinia Virus protein VP39"/>
    <property type="match status" value="1"/>
</dbReference>
<keyword evidence="5" id="KW-0949">S-adenosyl-L-methionine</keyword>
<proteinExistence type="inferred from homology"/>